<dbReference type="GO" id="GO:0033812">
    <property type="term" value="F:3-oxoadipyl-CoA thiolase activity"/>
    <property type="evidence" value="ECO:0007669"/>
    <property type="project" value="UniProtKB-EC"/>
</dbReference>
<name>A0A7Y2RFG3_9GAMM</name>
<evidence type="ECO:0000256" key="4">
    <source>
        <dbReference type="ARBA" id="ARBA00012233"/>
    </source>
</evidence>
<accession>A0A7Y2RFG3</accession>
<dbReference type="InterPro" id="IPR016039">
    <property type="entry name" value="Thiolase-like"/>
</dbReference>
<feature type="active site" description="Proton acceptor" evidence="11">
    <location>
        <position position="387"/>
    </location>
</feature>
<dbReference type="InterPro" id="IPR020610">
    <property type="entry name" value="Thiolase_AS"/>
</dbReference>
<comment type="caution">
    <text evidence="15">The sequence shown here is derived from an EMBL/GenBank/DDBJ whole genome shotgun (WGS) entry which is preliminary data.</text>
</comment>
<dbReference type="EC" id="2.3.1.174" evidence="4"/>
<evidence type="ECO:0000256" key="1">
    <source>
        <dbReference type="ARBA" id="ARBA00003720"/>
    </source>
</evidence>
<dbReference type="NCBIfam" id="NF006551">
    <property type="entry name" value="PRK09050.1"/>
    <property type="match status" value="1"/>
</dbReference>
<dbReference type="NCBIfam" id="TIGR01930">
    <property type="entry name" value="AcCoA-C-Actrans"/>
    <property type="match status" value="1"/>
</dbReference>
<keyword evidence="7" id="KW-0058">Aromatic hydrocarbons catabolism</keyword>
<evidence type="ECO:0000256" key="12">
    <source>
        <dbReference type="RuleBase" id="RU003557"/>
    </source>
</evidence>
<dbReference type="Pfam" id="PF00108">
    <property type="entry name" value="Thiolase_N"/>
    <property type="match status" value="1"/>
</dbReference>
<dbReference type="SUPFAM" id="SSF53901">
    <property type="entry name" value="Thiolase-like"/>
    <property type="match status" value="2"/>
</dbReference>
<evidence type="ECO:0000313" key="15">
    <source>
        <dbReference type="EMBL" id="NNH77818.1"/>
    </source>
</evidence>
<dbReference type="Gene3D" id="3.40.47.10">
    <property type="match status" value="1"/>
</dbReference>
<dbReference type="GO" id="GO:0019619">
    <property type="term" value="P:3,4-dihydroxybenzoate catabolic process"/>
    <property type="evidence" value="ECO:0007669"/>
    <property type="project" value="InterPro"/>
</dbReference>
<evidence type="ECO:0000256" key="6">
    <source>
        <dbReference type="ARBA" id="ARBA00022679"/>
    </source>
</evidence>
<sequence length="401" mass="42118">MKNAYIVDAIRTPFGRYAGGLAPIRADDLGALPIKALIQRNPSVNWEQVDDVIYGCANQAGEDNRNVGRMSALLAGLPYQVPATTVNRLCGSSLDAVAIAARAIKAGEANLIIAGGVESMSRAPLVMGKSETAFGRSQKLEDTTMGWRFINPKLKEIYGVETMPQTAENVAEQFNISRADQDQFAFTSQQRTAAAQAKGFFAKEIVPVVIPQRKGEPVVVDTDEHPRASTTLEALTKLKPVVKAEGTVTAGNASGINDGAAALLIASDDAVAQYGLKPRAKIIGATVVGVEPRIMGFGPAPAIKKLLKQTGLTLEQMDVIELNEAFSAQALAVTRDLGIEDGSTQVNPNGGAIAIGHPLGASGARLVTTALNQLEQTGGKYGLCSMCIGVGQGIALIIERV</sequence>
<dbReference type="InterPro" id="IPR020617">
    <property type="entry name" value="Thiolase_C"/>
</dbReference>
<keyword evidence="6 12" id="KW-0808">Transferase</keyword>
<dbReference type="AlphaFoldDB" id="A0A7Y2RFG3"/>
<evidence type="ECO:0000259" key="14">
    <source>
        <dbReference type="Pfam" id="PF02803"/>
    </source>
</evidence>
<organism evidence="15 16">
    <name type="scientific">Acinetobacter terrae</name>
    <dbReference type="NCBI Taxonomy" id="2731247"/>
    <lineage>
        <taxon>Bacteria</taxon>
        <taxon>Pseudomonadati</taxon>
        <taxon>Pseudomonadota</taxon>
        <taxon>Gammaproteobacteria</taxon>
        <taxon>Moraxellales</taxon>
        <taxon>Moraxellaceae</taxon>
        <taxon>Acinetobacter</taxon>
        <taxon>Acinetobacter Taxon 24</taxon>
    </lineage>
</organism>
<proteinExistence type="inferred from homology"/>
<feature type="domain" description="Thiolase C-terminal" evidence="14">
    <location>
        <begin position="276"/>
        <end position="400"/>
    </location>
</feature>
<feature type="active site" description="Proton acceptor" evidence="11">
    <location>
        <position position="357"/>
    </location>
</feature>
<dbReference type="InterPro" id="IPR020616">
    <property type="entry name" value="Thiolase_N"/>
</dbReference>
<dbReference type="PROSITE" id="PS00737">
    <property type="entry name" value="THIOLASE_2"/>
    <property type="match status" value="1"/>
</dbReference>
<dbReference type="InterPro" id="IPR020615">
    <property type="entry name" value="Thiolase_acyl_enz_int_AS"/>
</dbReference>
<evidence type="ECO:0000259" key="13">
    <source>
        <dbReference type="Pfam" id="PF00108"/>
    </source>
</evidence>
<evidence type="ECO:0000256" key="8">
    <source>
        <dbReference type="ARBA" id="ARBA00023315"/>
    </source>
</evidence>
<comment type="function">
    <text evidence="1">Catalyzes thiolytic cleavage of beta-ketoadipyl-CoA to succinyl-CoA and acetyl-CoA.</text>
</comment>
<evidence type="ECO:0000256" key="2">
    <source>
        <dbReference type="ARBA" id="ARBA00005071"/>
    </source>
</evidence>
<evidence type="ECO:0000256" key="9">
    <source>
        <dbReference type="ARBA" id="ARBA00041222"/>
    </source>
</evidence>
<dbReference type="InterPro" id="IPR020613">
    <property type="entry name" value="Thiolase_CS"/>
</dbReference>
<dbReference type="InterPro" id="IPR012793">
    <property type="entry name" value="PcaF"/>
</dbReference>
<dbReference type="InterPro" id="IPR002155">
    <property type="entry name" value="Thiolase"/>
</dbReference>
<dbReference type="PROSITE" id="PS00099">
    <property type="entry name" value="THIOLASE_3"/>
    <property type="match status" value="1"/>
</dbReference>
<dbReference type="PANTHER" id="PTHR18919:SF107">
    <property type="entry name" value="ACETYL-COA ACETYLTRANSFERASE, CYTOSOLIC"/>
    <property type="match status" value="1"/>
</dbReference>
<feature type="domain" description="Thiolase N-terminal" evidence="13">
    <location>
        <begin position="5"/>
        <end position="268"/>
    </location>
</feature>
<dbReference type="PROSITE" id="PS00098">
    <property type="entry name" value="THIOLASE_1"/>
    <property type="match status" value="1"/>
</dbReference>
<reference evidence="15 16" key="1">
    <citation type="submission" date="2020-04" db="EMBL/GenBank/DDBJ databases">
        <title>Acinetobacter Taxon 24.</title>
        <authorList>
            <person name="Nemec A."/>
            <person name="Radolfova-Krizova L."/>
            <person name="Higgins P.G."/>
            <person name="Spanelova P."/>
        </authorList>
    </citation>
    <scope>NUCLEOTIDE SEQUENCE [LARGE SCALE GENOMIC DNA]</scope>
    <source>
        <strain evidence="15 16">ANC 5380</strain>
    </source>
</reference>
<dbReference type="CDD" id="cd00751">
    <property type="entry name" value="thiolase"/>
    <property type="match status" value="1"/>
</dbReference>
<keyword evidence="8 12" id="KW-0012">Acyltransferase</keyword>
<dbReference type="Pfam" id="PF02803">
    <property type="entry name" value="Thiolase_C"/>
    <property type="match status" value="1"/>
</dbReference>
<comment type="catalytic activity">
    <reaction evidence="10">
        <text>succinyl-CoA + acetyl-CoA = 3-oxoadipyl-CoA + CoA</text>
        <dbReference type="Rhea" id="RHEA:19481"/>
        <dbReference type="ChEBI" id="CHEBI:57287"/>
        <dbReference type="ChEBI" id="CHEBI:57288"/>
        <dbReference type="ChEBI" id="CHEBI:57292"/>
        <dbReference type="ChEBI" id="CHEBI:57348"/>
        <dbReference type="EC" id="2.3.1.174"/>
    </reaction>
</comment>
<dbReference type="FunFam" id="3.40.47.10:FF:000010">
    <property type="entry name" value="Acetyl-CoA acetyltransferase (Thiolase)"/>
    <property type="match status" value="1"/>
</dbReference>
<evidence type="ECO:0000256" key="10">
    <source>
        <dbReference type="ARBA" id="ARBA00048527"/>
    </source>
</evidence>
<evidence type="ECO:0000256" key="5">
    <source>
        <dbReference type="ARBA" id="ARBA00016181"/>
    </source>
</evidence>
<dbReference type="RefSeq" id="WP_171540412.1">
    <property type="nucleotide sequence ID" value="NZ_JABERL010000021.1"/>
</dbReference>
<protein>
    <recommendedName>
        <fullName evidence="5">Beta-ketoadipyl-CoA thiolase</fullName>
        <ecNumber evidence="4">2.3.1.174</ecNumber>
    </recommendedName>
    <alternativeName>
        <fullName evidence="9">3-oxoadipyl-CoA thiolase</fullName>
    </alternativeName>
</protein>
<dbReference type="EMBL" id="JABERL010000021">
    <property type="protein sequence ID" value="NNH77818.1"/>
    <property type="molecule type" value="Genomic_DNA"/>
</dbReference>
<evidence type="ECO:0000256" key="3">
    <source>
        <dbReference type="ARBA" id="ARBA00010982"/>
    </source>
</evidence>
<dbReference type="PIRSF" id="PIRSF000429">
    <property type="entry name" value="Ac-CoA_Ac_transf"/>
    <property type="match status" value="1"/>
</dbReference>
<dbReference type="NCBIfam" id="TIGR02430">
    <property type="entry name" value="pcaF"/>
    <property type="match status" value="1"/>
</dbReference>
<dbReference type="PANTHER" id="PTHR18919">
    <property type="entry name" value="ACETYL-COA C-ACYLTRANSFERASE"/>
    <property type="match status" value="1"/>
</dbReference>
<comment type="pathway">
    <text evidence="2">Aromatic compound metabolism; beta-ketoadipate pathway; acetyl-CoA and succinyl-CoA from 3-oxoadipate: step 2/2.</text>
</comment>
<evidence type="ECO:0000256" key="7">
    <source>
        <dbReference type="ARBA" id="ARBA00022797"/>
    </source>
</evidence>
<evidence type="ECO:0000313" key="16">
    <source>
        <dbReference type="Proteomes" id="UP000569202"/>
    </source>
</evidence>
<comment type="similarity">
    <text evidence="3 12">Belongs to the thiolase-like superfamily. Thiolase family.</text>
</comment>
<dbReference type="Proteomes" id="UP000569202">
    <property type="component" value="Unassembled WGS sequence"/>
</dbReference>
<feature type="active site" description="Acyl-thioester intermediate" evidence="11">
    <location>
        <position position="90"/>
    </location>
</feature>
<gene>
    <name evidence="15" type="primary">pcaF</name>
    <name evidence="15" type="ORF">HLH17_09125</name>
</gene>
<evidence type="ECO:0000256" key="11">
    <source>
        <dbReference type="PIRSR" id="PIRSR000429-1"/>
    </source>
</evidence>